<dbReference type="PANTHER" id="PTHR21677">
    <property type="entry name" value="CRAMPED PROTEIN"/>
    <property type="match status" value="1"/>
</dbReference>
<feature type="region of interest" description="Disordered" evidence="3">
    <location>
        <begin position="806"/>
        <end position="826"/>
    </location>
</feature>
<dbReference type="PROSITE" id="PS50090">
    <property type="entry name" value="MYB_LIKE"/>
    <property type="match status" value="1"/>
</dbReference>
<dbReference type="CDD" id="cd00167">
    <property type="entry name" value="SANT"/>
    <property type="match status" value="1"/>
</dbReference>
<dbReference type="Pfam" id="PF00249">
    <property type="entry name" value="Myb_DNA-binding"/>
    <property type="match status" value="1"/>
</dbReference>
<feature type="region of interest" description="Disordered" evidence="3">
    <location>
        <begin position="342"/>
        <end position="377"/>
    </location>
</feature>
<name>A0A6P8DHD1_PUNGR</name>
<feature type="compositionally biased region" description="Polar residues" evidence="3">
    <location>
        <begin position="228"/>
        <end position="244"/>
    </location>
</feature>
<evidence type="ECO:0000256" key="3">
    <source>
        <dbReference type="SAM" id="MobiDB-lite"/>
    </source>
</evidence>
<dbReference type="InterPro" id="IPR001005">
    <property type="entry name" value="SANT/Myb"/>
</dbReference>
<dbReference type="Gene3D" id="1.20.120.20">
    <property type="entry name" value="Apolipoprotein"/>
    <property type="match status" value="1"/>
</dbReference>
<dbReference type="RefSeq" id="XP_031395951.1">
    <property type="nucleotide sequence ID" value="XM_031540091.1"/>
</dbReference>
<proteinExistence type="predicted"/>
<dbReference type="GO" id="GO:0003677">
    <property type="term" value="F:DNA binding"/>
    <property type="evidence" value="ECO:0007669"/>
    <property type="project" value="UniProtKB-KW"/>
</dbReference>
<evidence type="ECO:0000313" key="6">
    <source>
        <dbReference type="Proteomes" id="UP000515151"/>
    </source>
</evidence>
<dbReference type="RefSeq" id="XP_031395950.1">
    <property type="nucleotide sequence ID" value="XM_031540090.1"/>
</dbReference>
<feature type="domain" description="Myb-like" evidence="4">
    <location>
        <begin position="55"/>
        <end position="105"/>
    </location>
</feature>
<dbReference type="FunFam" id="1.10.10.60:FF:000287">
    <property type="entry name" value="TSL-kinase interacting protein 1"/>
    <property type="match status" value="1"/>
</dbReference>
<organism evidence="6 7">
    <name type="scientific">Punica granatum</name>
    <name type="common">Pomegranate</name>
    <dbReference type="NCBI Taxonomy" id="22663"/>
    <lineage>
        <taxon>Eukaryota</taxon>
        <taxon>Viridiplantae</taxon>
        <taxon>Streptophyta</taxon>
        <taxon>Embryophyta</taxon>
        <taxon>Tracheophyta</taxon>
        <taxon>Spermatophyta</taxon>
        <taxon>Magnoliopsida</taxon>
        <taxon>eudicotyledons</taxon>
        <taxon>Gunneridae</taxon>
        <taxon>Pentapetalae</taxon>
        <taxon>rosids</taxon>
        <taxon>malvids</taxon>
        <taxon>Myrtales</taxon>
        <taxon>Lythraceae</taxon>
        <taxon>Punica</taxon>
    </lineage>
</organism>
<feature type="region of interest" description="Disordered" evidence="3">
    <location>
        <begin position="168"/>
        <end position="258"/>
    </location>
</feature>
<reference evidence="6" key="1">
    <citation type="journal article" date="2020" name="Plant Biotechnol. J.">
        <title>The pomegranate (Punica granatum L.) draft genome dissects genetic divergence between soft- and hard-seeded cultivars.</title>
        <authorList>
            <person name="Luo X."/>
            <person name="Li H."/>
            <person name="Wu Z."/>
            <person name="Yao W."/>
            <person name="Zhao P."/>
            <person name="Cao D."/>
            <person name="Yu H."/>
            <person name="Li K."/>
            <person name="Poudel K."/>
            <person name="Zhao D."/>
            <person name="Zhang F."/>
            <person name="Xia X."/>
            <person name="Chen L."/>
            <person name="Wang Q."/>
            <person name="Jing D."/>
            <person name="Cao S."/>
        </authorList>
    </citation>
    <scope>NUCLEOTIDE SEQUENCE [LARGE SCALE GENOMIC DNA]</scope>
</reference>
<evidence type="ECO:0000259" key="4">
    <source>
        <dbReference type="PROSITE" id="PS50090"/>
    </source>
</evidence>
<keyword evidence="2" id="KW-0539">Nucleus</keyword>
<feature type="domain" description="SANT" evidence="5">
    <location>
        <begin position="63"/>
        <end position="109"/>
    </location>
</feature>
<dbReference type="PANTHER" id="PTHR21677:SF1">
    <property type="entry name" value="PROTEIN CRAMPED-LIKE"/>
    <property type="match status" value="1"/>
</dbReference>
<keyword evidence="1" id="KW-0238">DNA-binding</keyword>
<evidence type="ECO:0000313" key="7">
    <source>
        <dbReference type="RefSeq" id="XP_031395950.1"/>
    </source>
</evidence>
<accession>A0A6P8DHD1</accession>
<gene>
    <name evidence="7 8" type="primary">LOC116207204</name>
</gene>
<feature type="compositionally biased region" description="Low complexity" evidence="3">
    <location>
        <begin position="182"/>
        <end position="193"/>
    </location>
</feature>
<dbReference type="GO" id="GO:0005634">
    <property type="term" value="C:nucleus"/>
    <property type="evidence" value="ECO:0007669"/>
    <property type="project" value="TreeGrafter"/>
</dbReference>
<dbReference type="InterPro" id="IPR017884">
    <property type="entry name" value="SANT_dom"/>
</dbReference>
<dbReference type="InterPro" id="IPR055315">
    <property type="entry name" value="Cramped-like"/>
</dbReference>
<dbReference type="SMART" id="SM00717">
    <property type="entry name" value="SANT"/>
    <property type="match status" value="1"/>
</dbReference>
<dbReference type="Proteomes" id="UP000515151">
    <property type="component" value="Chromosome 5"/>
</dbReference>
<dbReference type="AlphaFoldDB" id="A0A6P8DHD1"/>
<keyword evidence="6" id="KW-1185">Reference proteome</keyword>
<dbReference type="GO" id="GO:0007389">
    <property type="term" value="P:pattern specification process"/>
    <property type="evidence" value="ECO:0007669"/>
    <property type="project" value="TreeGrafter"/>
</dbReference>
<dbReference type="OrthoDB" id="515799at2759"/>
<evidence type="ECO:0000259" key="5">
    <source>
        <dbReference type="PROSITE" id="PS51293"/>
    </source>
</evidence>
<feature type="region of interest" description="Disordered" evidence="3">
    <location>
        <begin position="1"/>
        <end position="55"/>
    </location>
</feature>
<dbReference type="GO" id="GO:0003682">
    <property type="term" value="F:chromatin binding"/>
    <property type="evidence" value="ECO:0007669"/>
    <property type="project" value="InterPro"/>
</dbReference>
<feature type="compositionally biased region" description="Polar residues" evidence="3">
    <location>
        <begin position="194"/>
        <end position="214"/>
    </location>
</feature>
<evidence type="ECO:0000256" key="2">
    <source>
        <dbReference type="ARBA" id="ARBA00023242"/>
    </source>
</evidence>
<protein>
    <submittedName>
        <fullName evidence="7 8">TSL-kinase interacting protein 1</fullName>
    </submittedName>
</protein>
<dbReference type="SUPFAM" id="SSF46689">
    <property type="entry name" value="Homeodomain-like"/>
    <property type="match status" value="1"/>
</dbReference>
<dbReference type="PROSITE" id="PS51293">
    <property type="entry name" value="SANT"/>
    <property type="match status" value="1"/>
</dbReference>
<feature type="compositionally biased region" description="Polar residues" evidence="3">
    <location>
        <begin position="1"/>
        <end position="20"/>
    </location>
</feature>
<feature type="compositionally biased region" description="Basic and acidic residues" evidence="3">
    <location>
        <begin position="806"/>
        <end position="818"/>
    </location>
</feature>
<dbReference type="GeneID" id="116207204"/>
<evidence type="ECO:0000313" key="8">
    <source>
        <dbReference type="RefSeq" id="XP_031395951.1"/>
    </source>
</evidence>
<evidence type="ECO:0000256" key="1">
    <source>
        <dbReference type="ARBA" id="ARBA00023125"/>
    </source>
</evidence>
<dbReference type="Gene3D" id="1.20.58.1880">
    <property type="match status" value="1"/>
</dbReference>
<sequence>MSIESSPTGMSMQIEQQDSSVHGADLQPEGALTSDGNASAPALSSDDVVQQPAKRPTRQWAAWTREEEESFFTALRQVGKNFEKITCRVQSKNKDQVRHYYYRLVRRMNKLLGPRLCLDAKNSKDTNAAMLKWWSLLEKYSFKASKLHLKPRRFKIFVEALEHQLLKERKKSVRKRSQGENSSPSPCTLSSQSRPSAHDSQSVKMVLVDSQNIQKLGPGKPSFKRNVSLGTTRSNSKGESTSLKQPRRRRKPGVISPSSYKKWEKAAIAGVSLVADAAEHVERTAADAAEHVQITADAARRVKATATVEHVKPSVADAAEHVKPTDADAAEHLKCTATDAAQHVKGSAADKDIRPDQSIPGKGGSDPARGVPPISQNHLMGGTKLKLQLFPIDDGTRRALEMDKHNPHLELTLSTRKKISSVLEHLNRKWGSSSVAHGELMLFPYGVQRENLLGCTKWTQDSICSAADVYAMIGNPAVFRLWYGWFTNTGAPVGQCCFPGDLTRRSPVANSCPEKVGDVQRDQLLLSARNHDGLSGPNDTREQINCAAETAAMPCSVKQTGDENLKHNDEDDHRTANTAALSAGEWADSLTNISIGDLLSEVAHSEEVNCAETSAAKAPQCAQQFFISCDSFDAAVAAHMSKYQDKGAFQSTFSSHISSSIWDAEETCDAFLFRKTATACEEDPCGNKSVGATEATGRTIPAGSDGFVEESPEVKMAAKDPDGDGPVEDYLSDDQMIMENSTPDFSELTDIYWPESLGPLDLDIPAPNYGSEDLILSDSLSCLNRLIASSLDAFQNCSFFGVDKKEPEPTTMEGRETAPFRISSGV</sequence>
<reference evidence="7 8" key="2">
    <citation type="submission" date="2025-04" db="UniProtKB">
        <authorList>
            <consortium name="RefSeq"/>
        </authorList>
    </citation>
    <scope>IDENTIFICATION</scope>
    <source>
        <tissue evidence="7 8">Leaf</tissue>
    </source>
</reference>
<dbReference type="InterPro" id="IPR009057">
    <property type="entry name" value="Homeodomain-like_sf"/>
</dbReference>